<dbReference type="InterPro" id="IPR052496">
    <property type="entry name" value="Orphan_Nuclear_Rcpt"/>
</dbReference>
<organism evidence="16 17">
    <name type="scientific">Caenorhabditis tropicalis</name>
    <dbReference type="NCBI Taxonomy" id="1561998"/>
    <lineage>
        <taxon>Eukaryota</taxon>
        <taxon>Metazoa</taxon>
        <taxon>Ecdysozoa</taxon>
        <taxon>Nematoda</taxon>
        <taxon>Chromadorea</taxon>
        <taxon>Rhabditida</taxon>
        <taxon>Rhabditina</taxon>
        <taxon>Rhabditomorpha</taxon>
        <taxon>Rhabditoidea</taxon>
        <taxon>Rhabditidae</taxon>
        <taxon>Peloderinae</taxon>
        <taxon>Caenorhabditis</taxon>
    </lineage>
</organism>
<accession>A0A1I7TN33</accession>
<keyword evidence="10 12" id="KW-0539">Nucleus</keyword>
<name>A0A1I7TN33_9PELO</name>
<comment type="subcellular location">
    <subcellularLocation>
        <location evidence="1 12">Nucleus</location>
    </subcellularLocation>
</comment>
<keyword evidence="6 12" id="KW-0805">Transcription regulation</keyword>
<dbReference type="eggNOG" id="KOG3575">
    <property type="taxonomic scope" value="Eukaryota"/>
</dbReference>
<dbReference type="Pfam" id="PF00105">
    <property type="entry name" value="zf-C4"/>
    <property type="match status" value="1"/>
</dbReference>
<evidence type="ECO:0000256" key="2">
    <source>
        <dbReference type="ARBA" id="ARBA00005993"/>
    </source>
</evidence>
<evidence type="ECO:0000256" key="7">
    <source>
        <dbReference type="ARBA" id="ARBA00023125"/>
    </source>
</evidence>
<reference evidence="17" key="1">
    <citation type="submission" date="2016-11" db="UniProtKB">
        <authorList>
            <consortium name="WormBaseParasite"/>
        </authorList>
    </citation>
    <scope>IDENTIFICATION</scope>
</reference>
<keyword evidence="8 12" id="KW-0804">Transcription</keyword>
<evidence type="ECO:0000259" key="15">
    <source>
        <dbReference type="PROSITE" id="PS51843"/>
    </source>
</evidence>
<dbReference type="FunFam" id="3.30.50.10:FF:000030">
    <property type="entry name" value="Nuclear Hormone Receptor family"/>
    <property type="match status" value="1"/>
</dbReference>
<dbReference type="PANTHER" id="PTHR47519">
    <property type="entry name" value="NUCLEAR HORMONE RECEPTOR FAMILY MEMBER NHR-31-RELATED"/>
    <property type="match status" value="1"/>
</dbReference>
<proteinExistence type="inferred from homology"/>
<keyword evidence="9 12" id="KW-0675">Receptor</keyword>
<protein>
    <submittedName>
        <fullName evidence="17">Nuclear receptor domain-containing protein</fullName>
    </submittedName>
</protein>
<evidence type="ECO:0000256" key="9">
    <source>
        <dbReference type="ARBA" id="ARBA00023170"/>
    </source>
</evidence>
<dbReference type="Gene3D" id="1.10.565.10">
    <property type="entry name" value="Retinoid X Receptor"/>
    <property type="match status" value="1"/>
</dbReference>
<dbReference type="SMART" id="SM00430">
    <property type="entry name" value="HOLI"/>
    <property type="match status" value="1"/>
</dbReference>
<dbReference type="InterPro" id="IPR035500">
    <property type="entry name" value="NHR-like_dom_sf"/>
</dbReference>
<evidence type="ECO:0000256" key="5">
    <source>
        <dbReference type="ARBA" id="ARBA00022833"/>
    </source>
</evidence>
<evidence type="ECO:0000256" key="3">
    <source>
        <dbReference type="ARBA" id="ARBA00022723"/>
    </source>
</evidence>
<feature type="domain" description="NR LBD" evidence="15">
    <location>
        <begin position="192"/>
        <end position="465"/>
    </location>
</feature>
<dbReference type="PROSITE" id="PS00031">
    <property type="entry name" value="NUCLEAR_REC_DBD_1"/>
    <property type="match status" value="1"/>
</dbReference>
<dbReference type="STRING" id="1561998.A0A1I7TN33"/>
<feature type="compositionally biased region" description="Basic and acidic residues" evidence="13">
    <location>
        <begin position="122"/>
        <end position="132"/>
    </location>
</feature>
<evidence type="ECO:0000256" key="1">
    <source>
        <dbReference type="ARBA" id="ARBA00004123"/>
    </source>
</evidence>
<dbReference type="GO" id="GO:0000978">
    <property type="term" value="F:RNA polymerase II cis-regulatory region sequence-specific DNA binding"/>
    <property type="evidence" value="ECO:0007669"/>
    <property type="project" value="InterPro"/>
</dbReference>
<keyword evidence="5 12" id="KW-0862">Zinc</keyword>
<dbReference type="AlphaFoldDB" id="A0A1I7TN33"/>
<dbReference type="PROSITE" id="PS51030">
    <property type="entry name" value="NUCLEAR_REC_DBD_2"/>
    <property type="match status" value="1"/>
</dbReference>
<dbReference type="GO" id="GO:0005634">
    <property type="term" value="C:nucleus"/>
    <property type="evidence" value="ECO:0007669"/>
    <property type="project" value="UniProtKB-SubCell"/>
</dbReference>
<feature type="domain" description="Nuclear receptor" evidence="14">
    <location>
        <begin position="51"/>
        <end position="126"/>
    </location>
</feature>
<keyword evidence="7 12" id="KW-0238">DNA-binding</keyword>
<dbReference type="InterPro" id="IPR049636">
    <property type="entry name" value="HNF4-like_DBD"/>
</dbReference>
<dbReference type="PROSITE" id="PS51843">
    <property type="entry name" value="NR_LBD"/>
    <property type="match status" value="1"/>
</dbReference>
<dbReference type="GO" id="GO:0003700">
    <property type="term" value="F:DNA-binding transcription factor activity"/>
    <property type="evidence" value="ECO:0007669"/>
    <property type="project" value="InterPro"/>
</dbReference>
<dbReference type="InterPro" id="IPR000536">
    <property type="entry name" value="Nucl_hrmn_rcpt_lig-bd"/>
</dbReference>
<evidence type="ECO:0000256" key="10">
    <source>
        <dbReference type="ARBA" id="ARBA00023242"/>
    </source>
</evidence>
<evidence type="ECO:0000259" key="14">
    <source>
        <dbReference type="PROSITE" id="PS51030"/>
    </source>
</evidence>
<dbReference type="CDD" id="cd06157">
    <property type="entry name" value="NR_LBD"/>
    <property type="match status" value="1"/>
</dbReference>
<keyword evidence="16" id="KW-1185">Reference proteome</keyword>
<comment type="similarity">
    <text evidence="2 12">Belongs to the nuclear hormone receptor family.</text>
</comment>
<evidence type="ECO:0000256" key="12">
    <source>
        <dbReference type="RuleBase" id="RU004334"/>
    </source>
</evidence>
<dbReference type="Pfam" id="PF00104">
    <property type="entry name" value="Hormone_recep"/>
    <property type="match status" value="1"/>
</dbReference>
<dbReference type="SUPFAM" id="SSF48508">
    <property type="entry name" value="Nuclear receptor ligand-binding domain"/>
    <property type="match status" value="1"/>
</dbReference>
<evidence type="ECO:0000256" key="4">
    <source>
        <dbReference type="ARBA" id="ARBA00022771"/>
    </source>
</evidence>
<evidence type="ECO:0000256" key="8">
    <source>
        <dbReference type="ARBA" id="ARBA00023163"/>
    </source>
</evidence>
<evidence type="ECO:0000313" key="17">
    <source>
        <dbReference type="WBParaSite" id="Csp11.Scaffold629.g10072.t1"/>
    </source>
</evidence>
<dbReference type="SUPFAM" id="SSF57716">
    <property type="entry name" value="Glucocorticoid receptor-like (DNA-binding domain)"/>
    <property type="match status" value="1"/>
</dbReference>
<comment type="function">
    <text evidence="11">Orphan nuclear receptor.</text>
</comment>
<dbReference type="InterPro" id="IPR013088">
    <property type="entry name" value="Znf_NHR/GATA"/>
</dbReference>
<dbReference type="Proteomes" id="UP000095282">
    <property type="component" value="Unplaced"/>
</dbReference>
<dbReference type="SMART" id="SM00399">
    <property type="entry name" value="ZnF_C4"/>
    <property type="match status" value="1"/>
</dbReference>
<keyword evidence="3 12" id="KW-0479">Metal-binding</keyword>
<dbReference type="GO" id="GO:0008270">
    <property type="term" value="F:zinc ion binding"/>
    <property type="evidence" value="ECO:0007669"/>
    <property type="project" value="UniProtKB-KW"/>
</dbReference>
<dbReference type="InterPro" id="IPR001628">
    <property type="entry name" value="Znf_hrmn_rcpt"/>
</dbReference>
<keyword evidence="4 12" id="KW-0863">Zinc-finger</keyword>
<dbReference type="PANTHER" id="PTHR47519:SF5">
    <property type="entry name" value="NUCLEAR HORMONE RECEPTOR E75"/>
    <property type="match status" value="1"/>
</dbReference>
<evidence type="ECO:0000256" key="6">
    <source>
        <dbReference type="ARBA" id="ARBA00023015"/>
    </source>
</evidence>
<feature type="region of interest" description="Disordered" evidence="13">
    <location>
        <begin position="122"/>
        <end position="145"/>
    </location>
</feature>
<sequence>MTETQTPFSFAAALLQCGSPGQTFSMETLLKPEFGEYSPSSGETGSEGEESTICTVCCDEASGRHYGVVACFGCKGFFRRTVRAGKNYVCRYNKKCRIDKAGRNVCRSCRFQKCLEVGMEPDAIRPDRDKTGRQKNPRRNTEGSIKKVSVGSLLGDLPCLSKFSINSDSDDSATSPSSRSGTASMDIRPTFIDESVLTTLTEIENIVIQLQDNDDINAQNLPPMGEAITQPSMIAARTLLNFNGAKGDADLECVTSNLRRLAVFTFDYINTLRPIADLHPIEKLAIARNIISPFCILFCGYQTVAVEAPEHDSIYLPSGHRLPACQPLFTKDSDQKKYILLENKADHVRRNMTELILNQLRRLQVTKTEMVALKAIMVLDPNVKGLSQESGKLLSVARESVQSALFSHLVTVFGPMEATSRFAALLLMIATATRVAYSLSSFFQLSRDVNYGTDDLLEELLFLDRL</sequence>
<evidence type="ECO:0000256" key="11">
    <source>
        <dbReference type="ARBA" id="ARBA00037512"/>
    </source>
</evidence>
<evidence type="ECO:0000313" key="16">
    <source>
        <dbReference type="Proteomes" id="UP000095282"/>
    </source>
</evidence>
<dbReference type="Gene3D" id="3.30.50.10">
    <property type="entry name" value="Erythroid Transcription Factor GATA-1, subunit A"/>
    <property type="match status" value="1"/>
</dbReference>
<dbReference type="PRINTS" id="PR00047">
    <property type="entry name" value="STROIDFINGER"/>
</dbReference>
<dbReference type="WBParaSite" id="Csp11.Scaffold629.g10072.t1">
    <property type="protein sequence ID" value="Csp11.Scaffold629.g10072.t1"/>
    <property type="gene ID" value="Csp11.Scaffold629.g10072"/>
</dbReference>
<dbReference type="CDD" id="cd06960">
    <property type="entry name" value="NR_DBD_HNF4A"/>
    <property type="match status" value="1"/>
</dbReference>
<evidence type="ECO:0000256" key="13">
    <source>
        <dbReference type="SAM" id="MobiDB-lite"/>
    </source>
</evidence>